<reference evidence="4 5" key="1">
    <citation type="submission" date="2015-05" db="EMBL/GenBank/DDBJ databases">
        <title>Draft Genome assembly of Streptomyces showdoensis.</title>
        <authorList>
            <person name="Thapa K.K."/>
            <person name="Metsa-Ketela M."/>
        </authorList>
    </citation>
    <scope>NUCLEOTIDE SEQUENCE [LARGE SCALE GENOMIC DNA]</scope>
    <source>
        <strain evidence="4 5">ATCC 15227</strain>
    </source>
</reference>
<dbReference type="AlphaFoldDB" id="A0A2P2GUY1"/>
<dbReference type="PANTHER" id="PTHR43861">
    <property type="entry name" value="TRANS-ACONITATE 2-METHYLTRANSFERASE-RELATED"/>
    <property type="match status" value="1"/>
</dbReference>
<evidence type="ECO:0000313" key="4">
    <source>
        <dbReference type="EMBL" id="KKZ75293.1"/>
    </source>
</evidence>
<organism evidence="4 5">
    <name type="scientific">Streptomyces showdoensis</name>
    <dbReference type="NCBI Taxonomy" id="68268"/>
    <lineage>
        <taxon>Bacteria</taxon>
        <taxon>Bacillati</taxon>
        <taxon>Actinomycetota</taxon>
        <taxon>Actinomycetes</taxon>
        <taxon>Kitasatosporales</taxon>
        <taxon>Streptomycetaceae</taxon>
        <taxon>Streptomyces</taxon>
    </lineage>
</organism>
<proteinExistence type="predicted"/>
<dbReference type="InterPro" id="IPR041698">
    <property type="entry name" value="Methyltransf_25"/>
</dbReference>
<evidence type="ECO:0000256" key="1">
    <source>
        <dbReference type="ARBA" id="ARBA00022603"/>
    </source>
</evidence>
<dbReference type="OrthoDB" id="3366024at2"/>
<dbReference type="SUPFAM" id="SSF53335">
    <property type="entry name" value="S-adenosyl-L-methionine-dependent methyltransferases"/>
    <property type="match status" value="1"/>
</dbReference>
<dbReference type="Proteomes" id="UP000265325">
    <property type="component" value="Unassembled WGS sequence"/>
</dbReference>
<dbReference type="RefSeq" id="WP_046905761.1">
    <property type="nucleotide sequence ID" value="NZ_BAAAXG010000004.1"/>
</dbReference>
<name>A0A2P2GUY1_STREW</name>
<feature type="domain" description="Methyltransferase" evidence="3">
    <location>
        <begin position="46"/>
        <end position="142"/>
    </location>
</feature>
<evidence type="ECO:0000259" key="3">
    <source>
        <dbReference type="Pfam" id="PF13649"/>
    </source>
</evidence>
<dbReference type="Gene3D" id="3.40.50.150">
    <property type="entry name" value="Vaccinia Virus protein VP39"/>
    <property type="match status" value="1"/>
</dbReference>
<dbReference type="GO" id="GO:0017000">
    <property type="term" value="P:antibiotic biosynthetic process"/>
    <property type="evidence" value="ECO:0007669"/>
    <property type="project" value="UniProtKB-ARBA"/>
</dbReference>
<gene>
    <name evidence="4" type="ORF">VO63_02215</name>
</gene>
<protein>
    <submittedName>
        <fullName evidence="4">Methyltransferase</fullName>
    </submittedName>
</protein>
<dbReference type="EMBL" id="LAQS01000003">
    <property type="protein sequence ID" value="KKZ75293.1"/>
    <property type="molecule type" value="Genomic_DNA"/>
</dbReference>
<keyword evidence="1 4" id="KW-0489">Methyltransferase</keyword>
<dbReference type="PANTHER" id="PTHR43861:SF1">
    <property type="entry name" value="TRANS-ACONITATE 2-METHYLTRANSFERASE"/>
    <property type="match status" value="1"/>
</dbReference>
<evidence type="ECO:0000313" key="5">
    <source>
        <dbReference type="Proteomes" id="UP000265325"/>
    </source>
</evidence>
<evidence type="ECO:0000256" key="2">
    <source>
        <dbReference type="ARBA" id="ARBA00022679"/>
    </source>
</evidence>
<dbReference type="Pfam" id="PF13649">
    <property type="entry name" value="Methyltransf_25"/>
    <property type="match status" value="1"/>
</dbReference>
<keyword evidence="5" id="KW-1185">Reference proteome</keyword>
<sequence>MADHEKFDTAVPAWQEWQDAPWGRLRYAVAEADLGRHLDEDRPLRVLDLGGGDGGDAVRLAARGHRVTVVDHAPVMLATATRRAAAAGLTDRITCVEADVAALPDHLAYGAFDVVLCHSVLPYTPDTEGTLGVALGALREGGLVSVIAMNRHSEPLRAAVRTMDPEAVLTALRADTVHTEMFDAELRLHTAEELGDALRVLGCSEVHHYGIRVFCDYIPDDTLKYDPAYYAHLERLEIETAGRTPYKHTARLLHLIGRRGD</sequence>
<dbReference type="GO" id="GO:0008168">
    <property type="term" value="F:methyltransferase activity"/>
    <property type="evidence" value="ECO:0007669"/>
    <property type="project" value="UniProtKB-KW"/>
</dbReference>
<comment type="caution">
    <text evidence="4">The sequence shown here is derived from an EMBL/GenBank/DDBJ whole genome shotgun (WGS) entry which is preliminary data.</text>
</comment>
<accession>A0A2P2GUY1</accession>
<dbReference type="InterPro" id="IPR029063">
    <property type="entry name" value="SAM-dependent_MTases_sf"/>
</dbReference>
<keyword evidence="2 4" id="KW-0808">Transferase</keyword>
<dbReference type="GO" id="GO:0032259">
    <property type="term" value="P:methylation"/>
    <property type="evidence" value="ECO:0007669"/>
    <property type="project" value="UniProtKB-KW"/>
</dbReference>